<protein>
    <submittedName>
        <fullName evidence="1">DNA topology modulation protein FlaR</fullName>
    </submittedName>
</protein>
<dbReference type="SUPFAM" id="SSF52540">
    <property type="entry name" value="P-loop containing nucleoside triphosphate hydrolases"/>
    <property type="match status" value="1"/>
</dbReference>
<organism evidence="1 2">
    <name type="scientific">Oceanobacillus neutriphilus</name>
    <dbReference type="NCBI Taxonomy" id="531815"/>
    <lineage>
        <taxon>Bacteria</taxon>
        <taxon>Bacillati</taxon>
        <taxon>Bacillota</taxon>
        <taxon>Bacilli</taxon>
        <taxon>Bacillales</taxon>
        <taxon>Bacillaceae</taxon>
        <taxon>Oceanobacillus</taxon>
    </lineage>
</organism>
<name>A0ABQ2P272_9BACI</name>
<dbReference type="PANTHER" id="PTHR37816">
    <property type="entry name" value="YALI0E33011P"/>
    <property type="match status" value="1"/>
</dbReference>
<evidence type="ECO:0000313" key="2">
    <source>
        <dbReference type="Proteomes" id="UP000641206"/>
    </source>
</evidence>
<dbReference type="RefSeq" id="WP_188737889.1">
    <property type="nucleotide sequence ID" value="NZ_BMLW01000019.1"/>
</dbReference>
<dbReference type="InterPro" id="IPR027417">
    <property type="entry name" value="P-loop_NTPase"/>
</dbReference>
<keyword evidence="2" id="KW-1185">Reference proteome</keyword>
<dbReference type="Proteomes" id="UP000641206">
    <property type="component" value="Unassembled WGS sequence"/>
</dbReference>
<gene>
    <name evidence="1" type="ORF">GCM10011346_47740</name>
</gene>
<dbReference type="InterPro" id="IPR052922">
    <property type="entry name" value="Cytidylate_Kinase-2"/>
</dbReference>
<dbReference type="EMBL" id="BMLW01000019">
    <property type="protein sequence ID" value="GGP16320.1"/>
    <property type="molecule type" value="Genomic_DNA"/>
</dbReference>
<evidence type="ECO:0000313" key="1">
    <source>
        <dbReference type="EMBL" id="GGP16320.1"/>
    </source>
</evidence>
<accession>A0ABQ2P272</accession>
<dbReference type="PANTHER" id="PTHR37816:SF2">
    <property type="entry name" value="DNA TOPOLOGY MODULATION PROTEIN FLAR-RELATED PROTEIN"/>
    <property type="match status" value="1"/>
</dbReference>
<sequence>MKQNMPKKIHIIGSIGSGKTTLAKKLSTQLEIPCFELDNVVRKRLDTGDIKRTPEERDEYLKRIINSDKWITEGVHHKWIAPCLQDAEVIIFLDTKLSVRKFRIIKRFIRQKLGLETANYKPTLKIILNLYKYDTIFEYHSKPEILKKLRSYDNKLIHFKSDMEITNYLKMTDIP</sequence>
<comment type="caution">
    <text evidence="1">The sequence shown here is derived from an EMBL/GenBank/DDBJ whole genome shotgun (WGS) entry which is preliminary data.</text>
</comment>
<reference evidence="2" key="1">
    <citation type="journal article" date="2019" name="Int. J. Syst. Evol. Microbiol.">
        <title>The Global Catalogue of Microorganisms (GCM) 10K type strain sequencing project: providing services to taxonomists for standard genome sequencing and annotation.</title>
        <authorList>
            <consortium name="The Broad Institute Genomics Platform"/>
            <consortium name="The Broad Institute Genome Sequencing Center for Infectious Disease"/>
            <person name="Wu L."/>
            <person name="Ma J."/>
        </authorList>
    </citation>
    <scope>NUCLEOTIDE SEQUENCE [LARGE SCALE GENOMIC DNA]</scope>
    <source>
        <strain evidence="2">CGMCC 1.7693</strain>
    </source>
</reference>
<dbReference type="Gene3D" id="3.40.50.300">
    <property type="entry name" value="P-loop containing nucleotide triphosphate hydrolases"/>
    <property type="match status" value="1"/>
</dbReference>
<proteinExistence type="predicted"/>